<proteinExistence type="inferred from homology"/>
<feature type="region of interest" description="Disordered" evidence="3">
    <location>
        <begin position="31"/>
        <end position="58"/>
    </location>
</feature>
<organism evidence="7 8">
    <name type="scientific">Bombella pluederhausensis</name>
    <dbReference type="NCBI Taxonomy" id="2967336"/>
    <lineage>
        <taxon>Bacteria</taxon>
        <taxon>Pseudomonadati</taxon>
        <taxon>Pseudomonadota</taxon>
        <taxon>Alphaproteobacteria</taxon>
        <taxon>Acetobacterales</taxon>
        <taxon>Acetobacteraceae</taxon>
        <taxon>Bombella</taxon>
    </lineage>
</organism>
<dbReference type="Pfam" id="PF00675">
    <property type="entry name" value="Peptidase_M16"/>
    <property type="match status" value="1"/>
</dbReference>
<reference evidence="7" key="1">
    <citation type="submission" date="2022-07" db="EMBL/GenBank/DDBJ databases">
        <title>Bombella genomes.</title>
        <authorList>
            <person name="Harer L."/>
            <person name="Styblova S."/>
            <person name="Ehrmann M."/>
        </authorList>
    </citation>
    <scope>NUCLEOTIDE SEQUENCE</scope>
    <source>
        <strain evidence="7">TMW 2.2543</strain>
    </source>
</reference>
<dbReference type="Gene3D" id="3.30.830.10">
    <property type="entry name" value="Metalloenzyme, LuxS/M16 peptidase-like"/>
    <property type="match status" value="4"/>
</dbReference>
<evidence type="ECO:0000256" key="4">
    <source>
        <dbReference type="SAM" id="SignalP"/>
    </source>
</evidence>
<dbReference type="SUPFAM" id="SSF63411">
    <property type="entry name" value="LuxS/MPP-like metallohydrolase"/>
    <property type="match status" value="4"/>
</dbReference>
<keyword evidence="2" id="KW-0645">Protease</keyword>
<dbReference type="Pfam" id="PF05193">
    <property type="entry name" value="Peptidase_M16_C"/>
    <property type="match status" value="2"/>
</dbReference>
<evidence type="ECO:0000259" key="5">
    <source>
        <dbReference type="Pfam" id="PF00675"/>
    </source>
</evidence>
<comment type="similarity">
    <text evidence="1">Belongs to the peptidase M16 family.</text>
</comment>
<evidence type="ECO:0000256" key="1">
    <source>
        <dbReference type="ARBA" id="ARBA00007261"/>
    </source>
</evidence>
<feature type="domain" description="Peptidase M16 C-terminal" evidence="6">
    <location>
        <begin position="224"/>
        <end position="394"/>
    </location>
</feature>
<keyword evidence="2" id="KW-0378">Hydrolase</keyword>
<dbReference type="PANTHER" id="PTHR11851">
    <property type="entry name" value="METALLOPROTEASE"/>
    <property type="match status" value="1"/>
</dbReference>
<feature type="chain" id="PRO_5047176263" evidence="4">
    <location>
        <begin position="33"/>
        <end position="916"/>
    </location>
</feature>
<name>A0ABT3WGZ8_9PROT</name>
<dbReference type="PANTHER" id="PTHR11851:SF49">
    <property type="entry name" value="MITOCHONDRIAL-PROCESSING PEPTIDASE SUBUNIT ALPHA"/>
    <property type="match status" value="1"/>
</dbReference>
<dbReference type="InterPro" id="IPR011765">
    <property type="entry name" value="Pept_M16_N"/>
</dbReference>
<evidence type="ECO:0000256" key="3">
    <source>
        <dbReference type="SAM" id="MobiDB-lite"/>
    </source>
</evidence>
<dbReference type="Proteomes" id="UP001165576">
    <property type="component" value="Unassembled WGS sequence"/>
</dbReference>
<evidence type="ECO:0000313" key="7">
    <source>
        <dbReference type="EMBL" id="MCX5617973.1"/>
    </source>
</evidence>
<gene>
    <name evidence="7" type="ORF">NQF86_04760</name>
</gene>
<accession>A0ABT3WGZ8</accession>
<dbReference type="InterPro" id="IPR011249">
    <property type="entry name" value="Metalloenz_LuxS/M16"/>
</dbReference>
<feature type="domain" description="Peptidase M16 N-terminal" evidence="5">
    <location>
        <begin position="70"/>
        <end position="186"/>
    </location>
</feature>
<evidence type="ECO:0000259" key="6">
    <source>
        <dbReference type="Pfam" id="PF05193"/>
    </source>
</evidence>
<comment type="caution">
    <text evidence="7">The sequence shown here is derived from an EMBL/GenBank/DDBJ whole genome shotgun (WGS) entry which is preliminary data.</text>
</comment>
<keyword evidence="2" id="KW-0482">Metalloprotease</keyword>
<dbReference type="InterPro" id="IPR050361">
    <property type="entry name" value="MPP/UQCRC_Complex"/>
</dbReference>
<sequence>MVSMALPASLFRPALLAASFLTTSLTALPALADTPPQSTPEQQAAAPSSPATPNDEEGVTRATLKNGLRVIIVQNRLAPVVQTMMNYEVGSVDAPKGFPGTAHALEHMMFNGSHSLSRDQLAALSARLGNNDNADTTADVTQYYFTAPASDLDILLHIEAGRMEGLSLSKDEWAHERGAIEQEVSRDLSSPIYRYLSQVRGLLYKGTPYEADALGSRPSFDATTVEQLRKFYDSWYAPNNAVLIITGDVDPTKTLQQVENAFGALPARPLPTRPDVTPKPVARQELSLTTDLPAGLVTLAWQMPGQRDPRFAAATLLADVLSSQRADLFGLVPQGKALETGFMYDPEAQGGIATAYAVFPQGSDPAPVRIKMAAILENYRATGLPEDLIEAARRREIASLEFNANSISGQAESWSQAVAIQHLQNPRDMIRAFQKVTKADIDALAQEWLDPNHAISATLTPSNSGKPLADKGFGGAESFTNPPKDHVTLPDWAEKALARLSLPPASPQPYATTLPNGLRLIVQPEHVSHTIELYGSIRQNPALEQPQGKEGVASLTDRLFLYGSVQHDRLALARALDDISAEEEAGSSFSLSTLTDSFDTGLSLLAEHELHPAFPEQAFLITREQEARSQQGTLQSPAYHYGRAIKKALVPQKDPTLREATPDSIRALRLSDVRSYYRMAYRPDLTTIVIIGDITPEKAIQKITAAFGGWKANGTAPQVDLPPVPPSRASKSVVADPGRSQDKVTLTETLELTITNPDRHALAVGNTILGDGFSSRLMQDLRVRTGYVYGVGSSLNYSRTRSSFSITFGADPAKVPAAQALAMKDLNSLRTKPVPAETLDLAKASLLRSFPMNRASFDSLAGLWLSLIDLDLPLDSPDKAAKAVYEMSATDVQKAFAKWIRPADMARIIMGPAPAK</sequence>
<evidence type="ECO:0000313" key="8">
    <source>
        <dbReference type="Proteomes" id="UP001165576"/>
    </source>
</evidence>
<evidence type="ECO:0000256" key="2">
    <source>
        <dbReference type="ARBA" id="ARBA00023049"/>
    </source>
</evidence>
<feature type="signal peptide" evidence="4">
    <location>
        <begin position="1"/>
        <end position="32"/>
    </location>
</feature>
<keyword evidence="4" id="KW-0732">Signal</keyword>
<keyword evidence="8" id="KW-1185">Reference proteome</keyword>
<feature type="compositionally biased region" description="Low complexity" evidence="3">
    <location>
        <begin position="31"/>
        <end position="53"/>
    </location>
</feature>
<feature type="domain" description="Peptidase M16 C-terminal" evidence="6">
    <location>
        <begin position="670"/>
        <end position="846"/>
    </location>
</feature>
<dbReference type="InterPro" id="IPR007863">
    <property type="entry name" value="Peptidase_M16_C"/>
</dbReference>
<dbReference type="EMBL" id="JANIDY010000002">
    <property type="protein sequence ID" value="MCX5617973.1"/>
    <property type="molecule type" value="Genomic_DNA"/>
</dbReference>
<protein>
    <submittedName>
        <fullName evidence="7">Insulinase family protein</fullName>
    </submittedName>
</protein>
<feature type="region of interest" description="Disordered" evidence="3">
    <location>
        <begin position="715"/>
        <end position="740"/>
    </location>
</feature>